<gene>
    <name evidence="1" type="ORF">P5673_004169</name>
</gene>
<dbReference type="Proteomes" id="UP001249851">
    <property type="component" value="Unassembled WGS sequence"/>
</dbReference>
<reference evidence="1" key="2">
    <citation type="journal article" date="2023" name="Science">
        <title>Genomic signatures of disease resistance in endangered staghorn corals.</title>
        <authorList>
            <person name="Vollmer S.V."/>
            <person name="Selwyn J.D."/>
            <person name="Despard B.A."/>
            <person name="Roesel C.L."/>
        </authorList>
    </citation>
    <scope>NUCLEOTIDE SEQUENCE</scope>
    <source>
        <strain evidence="1">K2</strain>
    </source>
</reference>
<sequence>MDRRGIRKKQLIFSSAVSSAENRSVFLSFYAKTVTSEKRHLSVYDTKAKTKVQQSTTNSLLLYRGSFGEGRGRSYEAGIFWSSQASRNHTTLAVSLKGKLD</sequence>
<evidence type="ECO:0000313" key="1">
    <source>
        <dbReference type="EMBL" id="KAK2570506.1"/>
    </source>
</evidence>
<keyword evidence="2" id="KW-1185">Reference proteome</keyword>
<name>A0AAD9QZV3_ACRCE</name>
<reference evidence="1" key="1">
    <citation type="journal article" date="2023" name="G3 (Bethesda)">
        <title>Whole genome assembly and annotation of the endangered Caribbean coral Acropora cervicornis.</title>
        <authorList>
            <person name="Selwyn J.D."/>
            <person name="Vollmer S.V."/>
        </authorList>
    </citation>
    <scope>NUCLEOTIDE SEQUENCE</scope>
    <source>
        <strain evidence="1">K2</strain>
    </source>
</reference>
<evidence type="ECO:0000313" key="2">
    <source>
        <dbReference type="Proteomes" id="UP001249851"/>
    </source>
</evidence>
<proteinExistence type="predicted"/>
<comment type="caution">
    <text evidence="1">The sequence shown here is derived from an EMBL/GenBank/DDBJ whole genome shotgun (WGS) entry which is preliminary data.</text>
</comment>
<protein>
    <submittedName>
        <fullName evidence="1">Uncharacterized protein</fullName>
    </submittedName>
</protein>
<accession>A0AAD9QZV3</accession>
<dbReference type="AlphaFoldDB" id="A0AAD9QZV3"/>
<dbReference type="EMBL" id="JARQWQ010000007">
    <property type="protein sequence ID" value="KAK2570506.1"/>
    <property type="molecule type" value="Genomic_DNA"/>
</dbReference>
<organism evidence="1 2">
    <name type="scientific">Acropora cervicornis</name>
    <name type="common">Staghorn coral</name>
    <dbReference type="NCBI Taxonomy" id="6130"/>
    <lineage>
        <taxon>Eukaryota</taxon>
        <taxon>Metazoa</taxon>
        <taxon>Cnidaria</taxon>
        <taxon>Anthozoa</taxon>
        <taxon>Hexacorallia</taxon>
        <taxon>Scleractinia</taxon>
        <taxon>Astrocoeniina</taxon>
        <taxon>Acroporidae</taxon>
        <taxon>Acropora</taxon>
    </lineage>
</organism>